<dbReference type="EMBL" id="LT629791">
    <property type="protein sequence ID" value="SDU64313.1"/>
    <property type="molecule type" value="Genomic_DNA"/>
</dbReference>
<feature type="domain" description="ABC transmembrane type-1" evidence="8">
    <location>
        <begin position="68"/>
        <end position="263"/>
    </location>
</feature>
<dbReference type="OrthoDB" id="5178104at2"/>
<dbReference type="Gene3D" id="1.10.3720.10">
    <property type="entry name" value="MetI-like"/>
    <property type="match status" value="1"/>
</dbReference>
<name>A0A1H2K6W6_9ACTN</name>
<feature type="transmembrane region" description="Helical" evidence="7">
    <location>
        <begin position="67"/>
        <end position="91"/>
    </location>
</feature>
<comment type="subcellular location">
    <subcellularLocation>
        <location evidence="1 7">Cell membrane</location>
        <topology evidence="1 7">Multi-pass membrane protein</topology>
    </subcellularLocation>
</comment>
<evidence type="ECO:0000256" key="5">
    <source>
        <dbReference type="ARBA" id="ARBA00022989"/>
    </source>
</evidence>
<evidence type="ECO:0000256" key="2">
    <source>
        <dbReference type="ARBA" id="ARBA00022448"/>
    </source>
</evidence>
<dbReference type="PANTHER" id="PTHR43744:SF12">
    <property type="entry name" value="ABC TRANSPORTER PERMEASE PROTEIN MG189-RELATED"/>
    <property type="match status" value="1"/>
</dbReference>
<comment type="similarity">
    <text evidence="7">Belongs to the binding-protein-dependent transport system permease family.</text>
</comment>
<evidence type="ECO:0000256" key="3">
    <source>
        <dbReference type="ARBA" id="ARBA00022475"/>
    </source>
</evidence>
<dbReference type="InterPro" id="IPR000515">
    <property type="entry name" value="MetI-like"/>
</dbReference>
<evidence type="ECO:0000259" key="8">
    <source>
        <dbReference type="PROSITE" id="PS50928"/>
    </source>
</evidence>
<proteinExistence type="inferred from homology"/>
<keyword evidence="5 7" id="KW-1133">Transmembrane helix</keyword>
<sequence>MRRGSVAQRLGRGAVVGLIVVVAAFPLYWLLISSLKPSTRLGEVALIPSSVTLENYAAAFDTQIPRWMLNTFGIALLTTLLGVAVAALAGFGFARYRFRGRSVLFGMVLASLAIPEYALVLPQFTIMRQFGLLNTWAAVILPLAANALVLFLLRQYFSQLPEELFDAARLDGSGEFRLFWTIAVPLVRPGLGAAGLLLFLNAWNAYLLPLVMLTNSDQFTMPIGLAFLHSQLNFGIVEQSPWGAITAGTVISIVPLILCLLVMQRQFIGSLTAGAVKA</sequence>
<dbReference type="CDD" id="cd06261">
    <property type="entry name" value="TM_PBP2"/>
    <property type="match status" value="1"/>
</dbReference>
<evidence type="ECO:0000256" key="7">
    <source>
        <dbReference type="RuleBase" id="RU363032"/>
    </source>
</evidence>
<feature type="transmembrane region" description="Helical" evidence="7">
    <location>
        <begin position="178"/>
        <end position="203"/>
    </location>
</feature>
<evidence type="ECO:0000256" key="1">
    <source>
        <dbReference type="ARBA" id="ARBA00004651"/>
    </source>
</evidence>
<evidence type="ECO:0000256" key="6">
    <source>
        <dbReference type="ARBA" id="ARBA00023136"/>
    </source>
</evidence>
<dbReference type="GO" id="GO:0055085">
    <property type="term" value="P:transmembrane transport"/>
    <property type="evidence" value="ECO:0007669"/>
    <property type="project" value="InterPro"/>
</dbReference>
<dbReference type="InterPro" id="IPR035906">
    <property type="entry name" value="MetI-like_sf"/>
</dbReference>
<dbReference type="GO" id="GO:0005886">
    <property type="term" value="C:plasma membrane"/>
    <property type="evidence" value="ECO:0007669"/>
    <property type="project" value="UniProtKB-SubCell"/>
</dbReference>
<accession>A0A1H2K6W6</accession>
<feature type="transmembrane region" description="Helical" evidence="7">
    <location>
        <begin position="242"/>
        <end position="263"/>
    </location>
</feature>
<dbReference type="PROSITE" id="PS50928">
    <property type="entry name" value="ABC_TM1"/>
    <property type="match status" value="1"/>
</dbReference>
<evidence type="ECO:0000313" key="10">
    <source>
        <dbReference type="Proteomes" id="UP000182977"/>
    </source>
</evidence>
<feature type="transmembrane region" description="Helical" evidence="7">
    <location>
        <begin position="103"/>
        <end position="124"/>
    </location>
</feature>
<protein>
    <submittedName>
        <fullName evidence="9">Carbohydrate ABC transporter membrane protein 2, CUT1 family</fullName>
    </submittedName>
</protein>
<keyword evidence="3" id="KW-1003">Cell membrane</keyword>
<dbReference type="Proteomes" id="UP000182977">
    <property type="component" value="Chromosome I"/>
</dbReference>
<keyword evidence="6 7" id="KW-0472">Membrane</keyword>
<evidence type="ECO:0000256" key="4">
    <source>
        <dbReference type="ARBA" id="ARBA00022692"/>
    </source>
</evidence>
<organism evidence="9 10">
    <name type="scientific">Jiangella alkaliphila</name>
    <dbReference type="NCBI Taxonomy" id="419479"/>
    <lineage>
        <taxon>Bacteria</taxon>
        <taxon>Bacillati</taxon>
        <taxon>Actinomycetota</taxon>
        <taxon>Actinomycetes</taxon>
        <taxon>Jiangellales</taxon>
        <taxon>Jiangellaceae</taxon>
        <taxon>Jiangella</taxon>
    </lineage>
</organism>
<dbReference type="RefSeq" id="WP_152691059.1">
    <property type="nucleotide sequence ID" value="NZ_LBMC01000056.1"/>
</dbReference>
<dbReference type="SUPFAM" id="SSF161098">
    <property type="entry name" value="MetI-like"/>
    <property type="match status" value="1"/>
</dbReference>
<keyword evidence="10" id="KW-1185">Reference proteome</keyword>
<dbReference type="PANTHER" id="PTHR43744">
    <property type="entry name" value="ABC TRANSPORTER PERMEASE PROTEIN MG189-RELATED-RELATED"/>
    <property type="match status" value="1"/>
</dbReference>
<keyword evidence="4 7" id="KW-0812">Transmembrane</keyword>
<dbReference type="AlphaFoldDB" id="A0A1H2K6W6"/>
<reference evidence="10" key="1">
    <citation type="submission" date="2016-10" db="EMBL/GenBank/DDBJ databases">
        <authorList>
            <person name="Varghese N."/>
            <person name="Submissions S."/>
        </authorList>
    </citation>
    <scope>NUCLEOTIDE SEQUENCE [LARGE SCALE GENOMIC DNA]</scope>
    <source>
        <strain evidence="10">DSM 45079</strain>
    </source>
</reference>
<feature type="transmembrane region" description="Helical" evidence="7">
    <location>
        <begin position="136"/>
        <end position="157"/>
    </location>
</feature>
<gene>
    <name evidence="9" type="ORF">SAMN04488563_3486</name>
</gene>
<dbReference type="Pfam" id="PF00528">
    <property type="entry name" value="BPD_transp_1"/>
    <property type="match status" value="1"/>
</dbReference>
<evidence type="ECO:0000313" key="9">
    <source>
        <dbReference type="EMBL" id="SDU64313.1"/>
    </source>
</evidence>
<feature type="transmembrane region" description="Helical" evidence="7">
    <location>
        <begin position="12"/>
        <end position="31"/>
    </location>
</feature>
<keyword evidence="2 7" id="KW-0813">Transport</keyword>
<dbReference type="STRING" id="419479.SAMN04488563_3486"/>